<dbReference type="InterPro" id="IPR032508">
    <property type="entry name" value="FecR_C"/>
</dbReference>
<evidence type="ECO:0000259" key="2">
    <source>
        <dbReference type="Pfam" id="PF04773"/>
    </source>
</evidence>
<proteinExistence type="predicted"/>
<sequence>MNRDSFKQLLKGYVSGTATDEERALIDHWYELLYNDSFRSLDDSELSAVEQEMWEHIERESKLSDTPLIPIRRPLHTIVLRWVAAVAVFAMLGFSIYALVNQDAVSLPYQIAKKSQHLDEIINDSEETKSITLADGSTVVLKAFSRLAFPAQFSERKREVYLEGEAFFDVAKNPSKPFVVHAGNLLTQVLGTSFDIQSDNEIGKMVVSVKTGKVMVSEDADYLPLNKEQKKSNGTIITPNQQIVYDVKNRNFITQLVENPEPLQSDTAKLDFSPSNFDFDDEKLVNVFEKIGKTYGIDILVENENSYNEKFTGDISKQSLYDMLNLICLSTNHEYEIKGTKILIKNRTSN</sequence>
<dbReference type="InterPro" id="IPR006860">
    <property type="entry name" value="FecR"/>
</dbReference>
<reference evidence="4" key="1">
    <citation type="submission" date="2018-02" db="EMBL/GenBank/DDBJ databases">
        <authorList>
            <person name="Vasarhelyi B.M."/>
            <person name="Deshmukh S."/>
            <person name="Balint B."/>
            <person name="Kukolya J."/>
        </authorList>
    </citation>
    <scope>NUCLEOTIDE SEQUENCE</scope>
    <source>
        <strain evidence="4">KB22</strain>
    </source>
</reference>
<dbReference type="Gene3D" id="3.55.50.30">
    <property type="match status" value="1"/>
</dbReference>
<dbReference type="PANTHER" id="PTHR30273">
    <property type="entry name" value="PERIPLASMIC SIGNAL SENSOR AND SIGMA FACTOR ACTIVATOR FECR-RELATED"/>
    <property type="match status" value="1"/>
</dbReference>
<dbReference type="InterPro" id="IPR012373">
    <property type="entry name" value="Ferrdict_sens_TM"/>
</dbReference>
<feature type="transmembrane region" description="Helical" evidence="1">
    <location>
        <begin position="78"/>
        <end position="100"/>
    </location>
</feature>
<evidence type="ECO:0000256" key="1">
    <source>
        <dbReference type="SAM" id="Phobius"/>
    </source>
</evidence>
<evidence type="ECO:0008006" key="6">
    <source>
        <dbReference type="Google" id="ProtNLM"/>
    </source>
</evidence>
<dbReference type="Pfam" id="PF16344">
    <property type="entry name" value="FecR_C"/>
    <property type="match status" value="1"/>
</dbReference>
<dbReference type="Gene3D" id="2.60.120.1440">
    <property type="match status" value="1"/>
</dbReference>
<dbReference type="AlphaFoldDB" id="A0A928YRL5"/>
<name>A0A928YRL5_9SPHI</name>
<protein>
    <recommendedName>
        <fullName evidence="6">FecR family protein</fullName>
    </recommendedName>
</protein>
<dbReference type="PIRSF" id="PIRSF018266">
    <property type="entry name" value="FecR"/>
    <property type="match status" value="1"/>
</dbReference>
<gene>
    <name evidence="4" type="ORF">C4F49_11460</name>
</gene>
<organism evidence="4 5">
    <name type="scientific">Sphingobacterium hungaricum</name>
    <dbReference type="NCBI Taxonomy" id="2082723"/>
    <lineage>
        <taxon>Bacteria</taxon>
        <taxon>Pseudomonadati</taxon>
        <taxon>Bacteroidota</taxon>
        <taxon>Sphingobacteriia</taxon>
        <taxon>Sphingobacteriales</taxon>
        <taxon>Sphingobacteriaceae</taxon>
        <taxon>Sphingobacterium</taxon>
    </lineage>
</organism>
<keyword evidence="1" id="KW-0472">Membrane</keyword>
<comment type="caution">
    <text evidence="4">The sequence shown here is derived from an EMBL/GenBank/DDBJ whole genome shotgun (WGS) entry which is preliminary data.</text>
</comment>
<dbReference type="GO" id="GO:0016989">
    <property type="term" value="F:sigma factor antagonist activity"/>
    <property type="evidence" value="ECO:0007669"/>
    <property type="project" value="TreeGrafter"/>
</dbReference>
<keyword evidence="1" id="KW-0812">Transmembrane</keyword>
<dbReference type="EMBL" id="PRDK01000006">
    <property type="protein sequence ID" value="MBE8714300.1"/>
    <property type="molecule type" value="Genomic_DNA"/>
</dbReference>
<accession>A0A928YRL5</accession>
<dbReference type="PANTHER" id="PTHR30273:SF2">
    <property type="entry name" value="PROTEIN FECR"/>
    <property type="match status" value="1"/>
</dbReference>
<evidence type="ECO:0000313" key="5">
    <source>
        <dbReference type="Proteomes" id="UP000616201"/>
    </source>
</evidence>
<dbReference type="Pfam" id="PF04773">
    <property type="entry name" value="FecR"/>
    <property type="match status" value="1"/>
</dbReference>
<keyword evidence="5" id="KW-1185">Reference proteome</keyword>
<feature type="domain" description="FecR protein" evidence="2">
    <location>
        <begin position="125"/>
        <end position="214"/>
    </location>
</feature>
<evidence type="ECO:0000313" key="4">
    <source>
        <dbReference type="EMBL" id="MBE8714300.1"/>
    </source>
</evidence>
<dbReference type="Proteomes" id="UP000616201">
    <property type="component" value="Unassembled WGS sequence"/>
</dbReference>
<feature type="domain" description="Protein FecR C-terminal" evidence="3">
    <location>
        <begin position="277"/>
        <end position="344"/>
    </location>
</feature>
<evidence type="ECO:0000259" key="3">
    <source>
        <dbReference type="Pfam" id="PF16344"/>
    </source>
</evidence>
<keyword evidence="1" id="KW-1133">Transmembrane helix</keyword>
<dbReference type="RefSeq" id="WP_196936452.1">
    <property type="nucleotide sequence ID" value="NZ_MU158698.1"/>
</dbReference>